<evidence type="ECO:0000256" key="4">
    <source>
        <dbReference type="ARBA" id="ARBA00023136"/>
    </source>
</evidence>
<comment type="caution">
    <text evidence="6">The sequence shown here is derived from an EMBL/GenBank/DDBJ whole genome shotgun (WGS) entry which is preliminary data.</text>
</comment>
<dbReference type="Proteomes" id="UP001152747">
    <property type="component" value="Unassembled WGS sequence"/>
</dbReference>
<keyword evidence="4 5" id="KW-0472">Membrane</keyword>
<gene>
    <name evidence="6" type="ORF">CAMP_LOCUS17447</name>
</gene>
<dbReference type="GO" id="GO:0012505">
    <property type="term" value="C:endomembrane system"/>
    <property type="evidence" value="ECO:0007669"/>
    <property type="project" value="UniProtKB-SubCell"/>
</dbReference>
<name>A0A9P1N9L9_9PELO</name>
<dbReference type="AlphaFoldDB" id="A0A9P1N9L9"/>
<comment type="subcellular location">
    <subcellularLocation>
        <location evidence="1">Endomembrane system</location>
        <topology evidence="1">Multi-pass membrane protein</topology>
    </subcellularLocation>
</comment>
<evidence type="ECO:0000256" key="1">
    <source>
        <dbReference type="ARBA" id="ARBA00004127"/>
    </source>
</evidence>
<organism evidence="6 7">
    <name type="scientific">Caenorhabditis angaria</name>
    <dbReference type="NCBI Taxonomy" id="860376"/>
    <lineage>
        <taxon>Eukaryota</taxon>
        <taxon>Metazoa</taxon>
        <taxon>Ecdysozoa</taxon>
        <taxon>Nematoda</taxon>
        <taxon>Chromadorea</taxon>
        <taxon>Rhabditida</taxon>
        <taxon>Rhabditina</taxon>
        <taxon>Rhabditomorpha</taxon>
        <taxon>Rhabditoidea</taxon>
        <taxon>Rhabditidae</taxon>
        <taxon>Peloderinae</taxon>
        <taxon>Caenorhabditis</taxon>
    </lineage>
</organism>
<dbReference type="EMBL" id="CANHGI010000006">
    <property type="protein sequence ID" value="CAI5454810.1"/>
    <property type="molecule type" value="Genomic_DNA"/>
</dbReference>
<keyword evidence="2 5" id="KW-0812">Transmembrane</keyword>
<proteinExistence type="predicted"/>
<accession>A0A9P1N9L9</accession>
<keyword evidence="7" id="KW-1185">Reference proteome</keyword>
<dbReference type="GO" id="GO:0005765">
    <property type="term" value="C:lysosomal membrane"/>
    <property type="evidence" value="ECO:0007669"/>
    <property type="project" value="TreeGrafter"/>
</dbReference>
<feature type="transmembrane region" description="Helical" evidence="5">
    <location>
        <begin position="121"/>
        <end position="147"/>
    </location>
</feature>
<sequence length="216" mass="24566">MDSPKTPKVLSHANSMKSLRSIKSQKSLRSMRSQKSTQSIRIFNHNHDSYQTCFGCMHVKIATCFIGFFALLGVCLSLMYCVFISQEQRKPNMKLYAIPMIVVILALLYMFVGILQQKAQLLFAFITLQIFLVFSIAVLIPIILLSVACNTLCVLQYFVDITLDHTEYTKSALISLVGLCCQLGIQTWALRAVCGCFRYFTDIQKFEVRQAQTNYV</sequence>
<evidence type="ECO:0000313" key="7">
    <source>
        <dbReference type="Proteomes" id="UP001152747"/>
    </source>
</evidence>
<feature type="transmembrane region" description="Helical" evidence="5">
    <location>
        <begin position="95"/>
        <end position="115"/>
    </location>
</feature>
<dbReference type="InterPro" id="IPR051115">
    <property type="entry name" value="LAPTM_transporter"/>
</dbReference>
<dbReference type="PANTHER" id="PTHR12479">
    <property type="entry name" value="LYSOSOMAL-ASSOCIATED TRANSMEMBRANE PROTEIN"/>
    <property type="match status" value="1"/>
</dbReference>
<keyword evidence="3 5" id="KW-1133">Transmembrane helix</keyword>
<reference evidence="6" key="1">
    <citation type="submission" date="2022-11" db="EMBL/GenBank/DDBJ databases">
        <authorList>
            <person name="Kikuchi T."/>
        </authorList>
    </citation>
    <scope>NUCLEOTIDE SEQUENCE</scope>
    <source>
        <strain evidence="6">PS1010</strain>
    </source>
</reference>
<evidence type="ECO:0000256" key="2">
    <source>
        <dbReference type="ARBA" id="ARBA00022692"/>
    </source>
</evidence>
<evidence type="ECO:0000256" key="5">
    <source>
        <dbReference type="SAM" id="Phobius"/>
    </source>
</evidence>
<dbReference type="OrthoDB" id="5858093at2759"/>
<protein>
    <submittedName>
        <fullName evidence="6">Uncharacterized protein</fullName>
    </submittedName>
</protein>
<feature type="transmembrane region" description="Helical" evidence="5">
    <location>
        <begin position="59"/>
        <end position="83"/>
    </location>
</feature>
<dbReference type="PANTHER" id="PTHR12479:SF11">
    <property type="entry name" value="PROTEIN CBG14497"/>
    <property type="match status" value="1"/>
</dbReference>
<evidence type="ECO:0000313" key="6">
    <source>
        <dbReference type="EMBL" id="CAI5454810.1"/>
    </source>
</evidence>
<evidence type="ECO:0000256" key="3">
    <source>
        <dbReference type="ARBA" id="ARBA00022989"/>
    </source>
</evidence>